<proteinExistence type="predicted"/>
<organism evidence="1 2">
    <name type="scientific">Paenibacillus zeirhizosphaerae</name>
    <dbReference type="NCBI Taxonomy" id="2987519"/>
    <lineage>
        <taxon>Bacteria</taxon>
        <taxon>Bacillati</taxon>
        <taxon>Bacillota</taxon>
        <taxon>Bacilli</taxon>
        <taxon>Bacillales</taxon>
        <taxon>Paenibacillaceae</taxon>
        <taxon>Paenibacillus</taxon>
    </lineage>
</organism>
<evidence type="ECO:0000313" key="1">
    <source>
        <dbReference type="EMBL" id="MDP4099101.1"/>
    </source>
</evidence>
<protein>
    <submittedName>
        <fullName evidence="1">Pyridoxamine 5'-phosphate oxidase family protein</fullName>
    </submittedName>
</protein>
<comment type="caution">
    <text evidence="1">The sequence shown here is derived from an EMBL/GenBank/DDBJ whole genome shotgun (WGS) entry which is preliminary data.</text>
</comment>
<dbReference type="Proteomes" id="UP001241848">
    <property type="component" value="Unassembled WGS sequence"/>
</dbReference>
<accession>A0ABT9FX68</accession>
<evidence type="ECO:0000313" key="2">
    <source>
        <dbReference type="Proteomes" id="UP001241848"/>
    </source>
</evidence>
<dbReference type="InterPro" id="IPR012349">
    <property type="entry name" value="Split_barrel_FMN-bd"/>
</dbReference>
<gene>
    <name evidence="1" type="ORF">OIN60_20455</name>
</gene>
<dbReference type="Gene3D" id="2.30.110.10">
    <property type="entry name" value="Electron Transport, Fmn-binding Protein, Chain A"/>
    <property type="match status" value="1"/>
</dbReference>
<dbReference type="EMBL" id="JAPCKK010000031">
    <property type="protein sequence ID" value="MDP4099101.1"/>
    <property type="molecule type" value="Genomic_DNA"/>
</dbReference>
<sequence>MEEVQMSEELFWLLDGSRLECKQGDAMMLLTVTEDLWPHIAMISAGEIVALDRRCLRLALWPGTTTTGNMIRTGKATLAAFAGGKAHYLRLLLEELPELPDAEYPRTRFAASVAASRTDTAKYADILTGVTIRLNNPAEVLERWERTLDELMR</sequence>
<keyword evidence="2" id="KW-1185">Reference proteome</keyword>
<reference evidence="1 2" key="1">
    <citation type="submission" date="2022-10" db="EMBL/GenBank/DDBJ databases">
        <title>Paenibacillus description and whole genome data of maize root bacterial community.</title>
        <authorList>
            <person name="Marton D."/>
            <person name="Farkas M."/>
            <person name="Cserhati M."/>
        </authorList>
    </citation>
    <scope>NUCLEOTIDE SEQUENCE [LARGE SCALE GENOMIC DNA]</scope>
    <source>
        <strain evidence="1 2">P96</strain>
    </source>
</reference>
<name>A0ABT9FX68_9BACL</name>